<dbReference type="AlphaFoldDB" id="A0A6S6SXW5"/>
<gene>
    <name evidence="3" type="ORF">HELGO_WM40743</name>
</gene>
<reference evidence="3" key="1">
    <citation type="submission" date="2020-01" db="EMBL/GenBank/DDBJ databases">
        <authorList>
            <person name="Meier V. D."/>
            <person name="Meier V D."/>
        </authorList>
    </citation>
    <scope>NUCLEOTIDE SEQUENCE</scope>
    <source>
        <strain evidence="3">HLG_WM_MAG_03</strain>
    </source>
</reference>
<evidence type="ECO:0000313" key="3">
    <source>
        <dbReference type="EMBL" id="CAA6811012.1"/>
    </source>
</evidence>
<evidence type="ECO:0000256" key="1">
    <source>
        <dbReference type="SAM" id="SignalP"/>
    </source>
</evidence>
<accession>A0A6S6SXW5</accession>
<dbReference type="EMBL" id="CACVAR010000204">
    <property type="protein sequence ID" value="CAA6811012.1"/>
    <property type="molecule type" value="Genomic_DNA"/>
</dbReference>
<sequence length="131" mass="14150">MKKLFKLVSLLTLGLFFVACGDSASEGFTKSGKAGSLDVTYSSAKPLVVGDNTMHVSITDGGKALTGAKVEMKVFMPEMPGMPYMDYIKVLDASGDKYSGNINYSMGGTWQVKIYIEKDGKKYKHSSSVIL</sequence>
<feature type="domain" description="YtkA-like" evidence="2">
    <location>
        <begin position="35"/>
        <end position="114"/>
    </location>
</feature>
<feature type="signal peptide" evidence="1">
    <location>
        <begin position="1"/>
        <end position="24"/>
    </location>
</feature>
<keyword evidence="1" id="KW-0732">Signal</keyword>
<dbReference type="InterPro" id="IPR032693">
    <property type="entry name" value="YtkA-like_dom"/>
</dbReference>
<name>A0A6S6SXW5_9BACT</name>
<dbReference type="Pfam" id="PF13115">
    <property type="entry name" value="YtkA"/>
    <property type="match status" value="1"/>
</dbReference>
<feature type="chain" id="PRO_5028328440" description="YtkA-like domain-containing protein" evidence="1">
    <location>
        <begin position="25"/>
        <end position="131"/>
    </location>
</feature>
<proteinExistence type="predicted"/>
<evidence type="ECO:0000259" key="2">
    <source>
        <dbReference type="Pfam" id="PF13115"/>
    </source>
</evidence>
<dbReference type="PROSITE" id="PS51257">
    <property type="entry name" value="PROKAR_LIPOPROTEIN"/>
    <property type="match status" value="1"/>
</dbReference>
<organism evidence="3">
    <name type="scientific">uncultured Sulfurovum sp</name>
    <dbReference type="NCBI Taxonomy" id="269237"/>
    <lineage>
        <taxon>Bacteria</taxon>
        <taxon>Pseudomonadati</taxon>
        <taxon>Campylobacterota</taxon>
        <taxon>Epsilonproteobacteria</taxon>
        <taxon>Campylobacterales</taxon>
        <taxon>Sulfurovaceae</taxon>
        <taxon>Sulfurovum</taxon>
        <taxon>environmental samples</taxon>
    </lineage>
</organism>
<protein>
    <recommendedName>
        <fullName evidence="2">YtkA-like domain-containing protein</fullName>
    </recommendedName>
</protein>